<dbReference type="Gene3D" id="1.10.340.70">
    <property type="match status" value="1"/>
</dbReference>
<dbReference type="EMBL" id="BQNB010013010">
    <property type="protein sequence ID" value="GJT10732.1"/>
    <property type="molecule type" value="Genomic_DNA"/>
</dbReference>
<evidence type="ECO:0000256" key="5">
    <source>
        <dbReference type="SAM" id="MobiDB-lite"/>
    </source>
</evidence>
<evidence type="ECO:0000259" key="6">
    <source>
        <dbReference type="PROSITE" id="PS50994"/>
    </source>
</evidence>
<dbReference type="GO" id="GO:0003964">
    <property type="term" value="F:RNA-directed DNA polymerase activity"/>
    <property type="evidence" value="ECO:0007669"/>
    <property type="project" value="UniProtKB-KW"/>
</dbReference>
<dbReference type="Gene3D" id="2.40.70.10">
    <property type="entry name" value="Acid Proteases"/>
    <property type="match status" value="1"/>
</dbReference>
<keyword evidence="7" id="KW-0695">RNA-directed DNA polymerase</keyword>
<keyword evidence="2" id="KW-0548">Nucleotidyltransferase</keyword>
<dbReference type="InterPro" id="IPR000477">
    <property type="entry name" value="RT_dom"/>
</dbReference>
<accession>A0ABQ5B9Y3</accession>
<dbReference type="InterPro" id="IPR043128">
    <property type="entry name" value="Rev_trsase/Diguanyl_cyclase"/>
</dbReference>
<feature type="region of interest" description="Disordered" evidence="5">
    <location>
        <begin position="1"/>
        <end position="22"/>
    </location>
</feature>
<evidence type="ECO:0000313" key="8">
    <source>
        <dbReference type="Proteomes" id="UP001151760"/>
    </source>
</evidence>
<dbReference type="SUPFAM" id="SSF56672">
    <property type="entry name" value="DNA/RNA polymerases"/>
    <property type="match status" value="1"/>
</dbReference>
<dbReference type="Pfam" id="PF17921">
    <property type="entry name" value="Integrase_H2C2"/>
    <property type="match status" value="1"/>
</dbReference>
<evidence type="ECO:0000256" key="4">
    <source>
        <dbReference type="ARBA" id="ARBA00022759"/>
    </source>
</evidence>
<dbReference type="InterPro" id="IPR043502">
    <property type="entry name" value="DNA/RNA_pol_sf"/>
</dbReference>
<organism evidence="7 8">
    <name type="scientific">Tanacetum coccineum</name>
    <dbReference type="NCBI Taxonomy" id="301880"/>
    <lineage>
        <taxon>Eukaryota</taxon>
        <taxon>Viridiplantae</taxon>
        <taxon>Streptophyta</taxon>
        <taxon>Embryophyta</taxon>
        <taxon>Tracheophyta</taxon>
        <taxon>Spermatophyta</taxon>
        <taxon>Magnoliopsida</taxon>
        <taxon>eudicotyledons</taxon>
        <taxon>Gunneridae</taxon>
        <taxon>Pentapetalae</taxon>
        <taxon>asterids</taxon>
        <taxon>campanulids</taxon>
        <taxon>Asterales</taxon>
        <taxon>Asteraceae</taxon>
        <taxon>Asteroideae</taxon>
        <taxon>Anthemideae</taxon>
        <taxon>Anthemidinae</taxon>
        <taxon>Tanacetum</taxon>
    </lineage>
</organism>
<sequence length="976" mass="111890">MANLPPPNYVKDLPEDDTTTPMDTQIMAPKKAPALTEANINRLIQERIDEAIAAERERVRRENNPEVTPPAPTPAPATNPAPGSAAGLTAGTATRECTFAGFLKCNPTSFHGNEGAVGLSRWIEKSESVFDISKCAEGNKVIFAAATLQDSALTWWNNQVASMGRAVANSKSWTEMKAMMTEEFCPPEEIQRMEHELWNLKVKDYNITAYTTRFNELILLCPEMVPTKKKKVEAYIRGLSDNIQGEVTSSSPTTLSRTIRMAHKLMEQKRRSKMDREVEAKKRNWESFQPEGEKEWQPVHTCNQFELVLSVETGTTPEIDAQNETTRRKEMLCVLFDSSSDMSFVNTSFSHLIDIQPIKLNTSYEVKLADGKIASTNTILRGCVMNLVDHLFEIDLMPIELGLFDVIVRMDWLVRYDAVIVCGEKEVHVPYKNKTLVVKGDRGASQLKKELTVEFKIDLVPGATPVAREPYRLAPSEMKELSNQLQELLEKGFIRPSSLPWGAPVLFVKKKDGTFRMCIDYRELNKLTIKNRYPLPRIDDLFDQLEGSSVYFKINLLSKYYQLRIREEDIPITAFWTRYGHYEFQVMSFDLTNASAVFMDLMNRVCKPYLDKFVIVFIDDILIYSKNKEEHEEHLKIILHLLMEEKLYAKFSKCDFWLDSVQFLSHVIDSRGVHVDPAKIEAIKNWGAPTTPIEVRQFLGLAGYYRRFIKGFSLIAKPLTKLTQKNKKYEWGEEKEEAFQMLNKANIVADALSQKEKEKPLRVRALVMTVHTDLPQRILNAQSEAIKKENVEAEKLGRLRKPIFKIRSNGIQYFDKRVWLPLYGGLRELIMHESHKSKYSIHPGSDKMYQDLKKLYWLPNMKAEIATYVSNCLTCAKVKAEHQKPSGLLQQPKIPEWKWEKITMDFVTGLPRTPSGHDSIWVIVDRLTKSAHFLPMKKTDSMEKLTQLYLKEIVCRHGVPVSIISDRDSRFASGFC</sequence>
<dbReference type="InterPro" id="IPR012337">
    <property type="entry name" value="RNaseH-like_sf"/>
</dbReference>
<reference evidence="7" key="2">
    <citation type="submission" date="2022-01" db="EMBL/GenBank/DDBJ databases">
        <authorList>
            <person name="Yamashiro T."/>
            <person name="Shiraishi A."/>
            <person name="Satake H."/>
            <person name="Nakayama K."/>
        </authorList>
    </citation>
    <scope>NUCLEOTIDE SEQUENCE</scope>
</reference>
<evidence type="ECO:0000256" key="1">
    <source>
        <dbReference type="ARBA" id="ARBA00022679"/>
    </source>
</evidence>
<dbReference type="Pfam" id="PF03732">
    <property type="entry name" value="Retrotrans_gag"/>
    <property type="match status" value="1"/>
</dbReference>
<dbReference type="Pfam" id="PF00078">
    <property type="entry name" value="RVT_1"/>
    <property type="match status" value="1"/>
</dbReference>
<comment type="caution">
    <text evidence="7">The sequence shown here is derived from an EMBL/GenBank/DDBJ whole genome shotgun (WGS) entry which is preliminary data.</text>
</comment>
<feature type="domain" description="Integrase catalytic" evidence="6">
    <location>
        <begin position="891"/>
        <end position="976"/>
    </location>
</feature>
<dbReference type="PANTHER" id="PTHR37984">
    <property type="entry name" value="PROTEIN CBG26694"/>
    <property type="match status" value="1"/>
</dbReference>
<reference evidence="7" key="1">
    <citation type="journal article" date="2022" name="Int. J. Mol. Sci.">
        <title>Draft Genome of Tanacetum Coccineum: Genomic Comparison of Closely Related Tanacetum-Family Plants.</title>
        <authorList>
            <person name="Yamashiro T."/>
            <person name="Shiraishi A."/>
            <person name="Nakayama K."/>
            <person name="Satake H."/>
        </authorList>
    </citation>
    <scope>NUCLEOTIDE SEQUENCE</scope>
</reference>
<evidence type="ECO:0000313" key="7">
    <source>
        <dbReference type="EMBL" id="GJT10732.1"/>
    </source>
</evidence>
<dbReference type="InterPro" id="IPR021109">
    <property type="entry name" value="Peptidase_aspartic_dom_sf"/>
</dbReference>
<keyword evidence="3" id="KW-0540">Nuclease</keyword>
<dbReference type="Gene3D" id="3.30.420.10">
    <property type="entry name" value="Ribonuclease H-like superfamily/Ribonuclease H"/>
    <property type="match status" value="1"/>
</dbReference>
<dbReference type="InterPro" id="IPR036397">
    <property type="entry name" value="RNaseH_sf"/>
</dbReference>
<dbReference type="PANTHER" id="PTHR37984:SF5">
    <property type="entry name" value="PROTEIN NYNRIN-LIKE"/>
    <property type="match status" value="1"/>
</dbReference>
<dbReference type="PROSITE" id="PS50994">
    <property type="entry name" value="INTEGRASE"/>
    <property type="match status" value="1"/>
</dbReference>
<proteinExistence type="predicted"/>
<dbReference type="Pfam" id="PF08284">
    <property type="entry name" value="RVP_2"/>
    <property type="match status" value="1"/>
</dbReference>
<dbReference type="InterPro" id="IPR041588">
    <property type="entry name" value="Integrase_H2C2"/>
</dbReference>
<keyword evidence="4" id="KW-0255">Endonuclease</keyword>
<keyword evidence="8" id="KW-1185">Reference proteome</keyword>
<dbReference type="Gene3D" id="3.30.70.270">
    <property type="match status" value="2"/>
</dbReference>
<dbReference type="SUPFAM" id="SSF53098">
    <property type="entry name" value="Ribonuclease H-like"/>
    <property type="match status" value="1"/>
</dbReference>
<keyword evidence="4" id="KW-0378">Hydrolase</keyword>
<protein>
    <submittedName>
        <fullName evidence="7">Reverse transcriptase domain-containing protein</fullName>
    </submittedName>
</protein>
<feature type="region of interest" description="Disordered" evidence="5">
    <location>
        <begin position="56"/>
        <end position="88"/>
    </location>
</feature>
<evidence type="ECO:0000256" key="2">
    <source>
        <dbReference type="ARBA" id="ARBA00022695"/>
    </source>
</evidence>
<dbReference type="InterPro" id="IPR005162">
    <property type="entry name" value="Retrotrans_gag_dom"/>
</dbReference>
<evidence type="ECO:0000256" key="3">
    <source>
        <dbReference type="ARBA" id="ARBA00022722"/>
    </source>
</evidence>
<feature type="compositionally biased region" description="Pro residues" evidence="5">
    <location>
        <begin position="67"/>
        <end position="79"/>
    </location>
</feature>
<dbReference type="Proteomes" id="UP001151760">
    <property type="component" value="Unassembled WGS sequence"/>
</dbReference>
<dbReference type="InterPro" id="IPR001584">
    <property type="entry name" value="Integrase_cat-core"/>
</dbReference>
<name>A0ABQ5B9Y3_9ASTR</name>
<keyword evidence="1" id="KW-0808">Transferase</keyword>
<gene>
    <name evidence="7" type="ORF">Tco_0857774</name>
</gene>
<dbReference type="CDD" id="cd01647">
    <property type="entry name" value="RT_LTR"/>
    <property type="match status" value="1"/>
</dbReference>
<dbReference type="Gene3D" id="3.10.10.10">
    <property type="entry name" value="HIV Type 1 Reverse Transcriptase, subunit A, domain 1"/>
    <property type="match status" value="1"/>
</dbReference>
<dbReference type="InterPro" id="IPR050951">
    <property type="entry name" value="Retrovirus_Pol_polyprotein"/>
</dbReference>
<dbReference type="CDD" id="cd00303">
    <property type="entry name" value="retropepsin_like"/>
    <property type="match status" value="1"/>
</dbReference>